<feature type="region of interest" description="Disordered" evidence="3">
    <location>
        <begin position="122"/>
        <end position="150"/>
    </location>
</feature>
<keyword evidence="4" id="KW-0812">Transmembrane</keyword>
<dbReference type="STRING" id="297318.BK138_07060"/>
<sequence length="597" mass="66656">MVGKKKSRNASTQQQPSSQAGKNGSPYQESAGTDPADLHPDRLSSDLKSNLDRLKRDMGGSGDIVIREILARNFGRKVAFVYVDGLVDPTSVSEFAIETVLNEIKQFASEAELVEAWELERDAEEGRKEGEARYEAEDELGEDSHGGYRGITSEEDRKFLQQFKEKALAAGEIYQISDWSKLYLHLLSGDTLLFIDRIGSAVIASTKGGERRSVTEPESQTVIRGPREGFTESLRTNTALLRRKIKSPNLWLEEMQLGRVTQTDVGIMYIHGIVDEKNVDEVRKRLSVIDIDGVLESGYIEELLENTNKTIFPTIYHSERPDVIAASLLEGRIAILVDGTPFVLLLPSTFNMFFQAAEDYYNRFDVGSLIRFLRYFSFLIGLLLPSFYVAIIGFHQEMIPTSWLLKLAVQREGVPFPAFVEAFIMETVFEILREAGVRMPRSVGNTISIVGGLVLGQAAVEAGIVSPVVVIVVSLTAIASFVSPAYNIGIAARMLRFVMLIAASMFGIYGIACMLLILVLHLCSLKSLNVPYMAPYAPMIYPDMKDSMLRMPQDYMKKRPKLISRNNPVRFREGAMGNQQADRDENEPHQTQDPSEV</sequence>
<dbReference type="Proteomes" id="UP000187172">
    <property type="component" value="Unassembled WGS sequence"/>
</dbReference>
<feature type="compositionally biased region" description="Basic and acidic residues" evidence="3">
    <location>
        <begin position="581"/>
        <end position="590"/>
    </location>
</feature>
<feature type="transmembrane region" description="Helical" evidence="4">
    <location>
        <begin position="466"/>
        <end position="486"/>
    </location>
</feature>
<dbReference type="EMBL" id="MRTP01000001">
    <property type="protein sequence ID" value="OMF58293.1"/>
    <property type="molecule type" value="Genomic_DNA"/>
</dbReference>
<comment type="similarity">
    <text evidence="1">Belongs to the GerABKA family.</text>
</comment>
<evidence type="ECO:0008006" key="7">
    <source>
        <dbReference type="Google" id="ProtNLM"/>
    </source>
</evidence>
<evidence type="ECO:0000256" key="2">
    <source>
        <dbReference type="ARBA" id="ARBA00023136"/>
    </source>
</evidence>
<dbReference type="InterPro" id="IPR050768">
    <property type="entry name" value="UPF0353/GerABKA_families"/>
</dbReference>
<evidence type="ECO:0000256" key="1">
    <source>
        <dbReference type="ARBA" id="ARBA00005278"/>
    </source>
</evidence>
<feature type="region of interest" description="Disordered" evidence="3">
    <location>
        <begin position="564"/>
        <end position="597"/>
    </location>
</feature>
<feature type="region of interest" description="Disordered" evidence="3">
    <location>
        <begin position="1"/>
        <end position="45"/>
    </location>
</feature>
<dbReference type="GO" id="GO:0016020">
    <property type="term" value="C:membrane"/>
    <property type="evidence" value="ECO:0007669"/>
    <property type="project" value="InterPro"/>
</dbReference>
<dbReference type="Pfam" id="PF03323">
    <property type="entry name" value="GerA"/>
    <property type="match status" value="1"/>
</dbReference>
<feature type="compositionally biased region" description="Basic and acidic residues" evidence="3">
    <location>
        <begin position="122"/>
        <end position="135"/>
    </location>
</feature>
<comment type="caution">
    <text evidence="5">The sequence shown here is derived from an EMBL/GenBank/DDBJ whole genome shotgun (WGS) entry which is preliminary data.</text>
</comment>
<name>A0A1R1F2G3_9BACL</name>
<keyword evidence="6" id="KW-1185">Reference proteome</keyword>
<feature type="transmembrane region" description="Helical" evidence="4">
    <location>
        <begin position="443"/>
        <end position="460"/>
    </location>
</feature>
<feature type="transmembrane region" description="Helical" evidence="4">
    <location>
        <begin position="372"/>
        <end position="394"/>
    </location>
</feature>
<dbReference type="RefSeq" id="WP_076167719.1">
    <property type="nucleotide sequence ID" value="NZ_MRTP01000001.1"/>
</dbReference>
<dbReference type="PANTHER" id="PTHR22550">
    <property type="entry name" value="SPORE GERMINATION PROTEIN"/>
    <property type="match status" value="1"/>
</dbReference>
<dbReference type="InterPro" id="IPR004995">
    <property type="entry name" value="Spore_Ger"/>
</dbReference>
<proteinExistence type="inferred from homology"/>
<dbReference type="GO" id="GO:0009847">
    <property type="term" value="P:spore germination"/>
    <property type="evidence" value="ECO:0007669"/>
    <property type="project" value="InterPro"/>
</dbReference>
<dbReference type="PANTHER" id="PTHR22550:SF5">
    <property type="entry name" value="LEUCINE ZIPPER PROTEIN 4"/>
    <property type="match status" value="1"/>
</dbReference>
<dbReference type="PIRSF" id="PIRSF005690">
    <property type="entry name" value="GerBA"/>
    <property type="match status" value="1"/>
</dbReference>
<accession>A0A1R1F2G3</accession>
<evidence type="ECO:0000313" key="6">
    <source>
        <dbReference type="Proteomes" id="UP000187172"/>
    </source>
</evidence>
<keyword evidence="2 4" id="KW-0472">Membrane</keyword>
<keyword evidence="4" id="KW-1133">Transmembrane helix</keyword>
<feature type="compositionally biased region" description="Basic and acidic residues" evidence="3">
    <location>
        <begin position="36"/>
        <end position="45"/>
    </location>
</feature>
<evidence type="ECO:0000313" key="5">
    <source>
        <dbReference type="EMBL" id="OMF58293.1"/>
    </source>
</evidence>
<protein>
    <recommendedName>
        <fullName evidence="7">Spore germination protein</fullName>
    </recommendedName>
</protein>
<gene>
    <name evidence="5" type="ORF">BK138_07060</name>
</gene>
<dbReference type="AlphaFoldDB" id="A0A1R1F2G3"/>
<evidence type="ECO:0000256" key="4">
    <source>
        <dbReference type="SAM" id="Phobius"/>
    </source>
</evidence>
<feature type="compositionally biased region" description="Polar residues" evidence="3">
    <location>
        <begin position="9"/>
        <end position="31"/>
    </location>
</feature>
<feature type="transmembrane region" description="Helical" evidence="4">
    <location>
        <begin position="498"/>
        <end position="522"/>
    </location>
</feature>
<evidence type="ECO:0000256" key="3">
    <source>
        <dbReference type="SAM" id="MobiDB-lite"/>
    </source>
</evidence>
<reference evidence="5 6" key="1">
    <citation type="submission" date="2016-11" db="EMBL/GenBank/DDBJ databases">
        <title>Paenibacillus species isolates.</title>
        <authorList>
            <person name="Beno S.M."/>
        </authorList>
    </citation>
    <scope>NUCLEOTIDE SEQUENCE [LARGE SCALE GENOMIC DNA]</scope>
    <source>
        <strain evidence="5 6">FSL R5-0378</strain>
    </source>
</reference>
<organism evidence="5 6">
    <name type="scientific">Paenibacillus rhizosphaerae</name>
    <dbReference type="NCBI Taxonomy" id="297318"/>
    <lineage>
        <taxon>Bacteria</taxon>
        <taxon>Bacillati</taxon>
        <taxon>Bacillota</taxon>
        <taxon>Bacilli</taxon>
        <taxon>Bacillales</taxon>
        <taxon>Paenibacillaceae</taxon>
        <taxon>Paenibacillus</taxon>
    </lineage>
</organism>